<feature type="region of interest" description="Disordered" evidence="12">
    <location>
        <begin position="328"/>
        <end position="377"/>
    </location>
</feature>
<keyword evidence="6" id="KW-0808">Transferase</keyword>
<dbReference type="CDD" id="cd14004">
    <property type="entry name" value="STKc_PASK"/>
    <property type="match status" value="1"/>
</dbReference>
<feature type="compositionally biased region" description="Basic and acidic residues" evidence="12">
    <location>
        <begin position="950"/>
        <end position="962"/>
    </location>
</feature>
<accession>A0A0F4YGB4</accession>
<dbReference type="GO" id="GO:0005829">
    <property type="term" value="C:cytosol"/>
    <property type="evidence" value="ECO:0007669"/>
    <property type="project" value="TreeGrafter"/>
</dbReference>
<feature type="compositionally biased region" description="Basic and acidic residues" evidence="12">
    <location>
        <begin position="331"/>
        <end position="351"/>
    </location>
</feature>
<evidence type="ECO:0000256" key="10">
    <source>
        <dbReference type="ARBA" id="ARBA00047899"/>
    </source>
</evidence>
<dbReference type="FunFam" id="1.10.510.10:FF:000320">
    <property type="entry name" value="Serine/threonine protein kinase"/>
    <property type="match status" value="1"/>
</dbReference>
<reference evidence="14 15" key="1">
    <citation type="submission" date="2015-04" db="EMBL/GenBank/DDBJ databases">
        <authorList>
            <person name="Heijne W.H."/>
            <person name="Fedorova N.D."/>
            <person name="Nierman W.C."/>
            <person name="Vollebregt A.W."/>
            <person name="Zhao Z."/>
            <person name="Wu L."/>
            <person name="Kumar M."/>
            <person name="Stam H."/>
            <person name="van den Berg M.A."/>
            <person name="Pel H.J."/>
        </authorList>
    </citation>
    <scope>NUCLEOTIDE SEQUENCE [LARGE SCALE GENOMIC DNA]</scope>
    <source>
        <strain evidence="14 15">CBS 393.64</strain>
    </source>
</reference>
<dbReference type="GeneID" id="25321696"/>
<dbReference type="PROSITE" id="PS50011">
    <property type="entry name" value="PROTEIN_KINASE_DOM"/>
    <property type="match status" value="1"/>
</dbReference>
<feature type="compositionally biased region" description="Basic and acidic residues" evidence="12">
    <location>
        <begin position="361"/>
        <end position="373"/>
    </location>
</feature>
<dbReference type="Gene3D" id="1.10.510.10">
    <property type="entry name" value="Transferase(Phosphotransferase) domain 1"/>
    <property type="match status" value="1"/>
</dbReference>
<feature type="compositionally biased region" description="Polar residues" evidence="12">
    <location>
        <begin position="515"/>
        <end position="530"/>
    </location>
</feature>
<evidence type="ECO:0000313" key="15">
    <source>
        <dbReference type="Proteomes" id="UP000053958"/>
    </source>
</evidence>
<dbReference type="GO" id="GO:0005524">
    <property type="term" value="F:ATP binding"/>
    <property type="evidence" value="ECO:0007669"/>
    <property type="project" value="UniProtKB-KW"/>
</dbReference>
<comment type="subcellular location">
    <subcellularLocation>
        <location evidence="1">Cytoplasm</location>
    </subcellularLocation>
</comment>
<dbReference type="RefSeq" id="XP_013323260.1">
    <property type="nucleotide sequence ID" value="XM_013467806.1"/>
</dbReference>
<evidence type="ECO:0000256" key="11">
    <source>
        <dbReference type="ARBA" id="ARBA00048679"/>
    </source>
</evidence>
<gene>
    <name evidence="14" type="ORF">T310_9766</name>
</gene>
<keyword evidence="7" id="KW-0547">Nucleotide-binding</keyword>
<dbReference type="SUPFAM" id="SSF56112">
    <property type="entry name" value="Protein kinase-like (PK-like)"/>
    <property type="match status" value="1"/>
</dbReference>
<evidence type="ECO:0000256" key="5">
    <source>
        <dbReference type="ARBA" id="ARBA00022553"/>
    </source>
</evidence>
<proteinExistence type="predicted"/>
<keyword evidence="8 14" id="KW-0418">Kinase</keyword>
<dbReference type="GO" id="GO:0004674">
    <property type="term" value="F:protein serine/threonine kinase activity"/>
    <property type="evidence" value="ECO:0007669"/>
    <property type="project" value="UniProtKB-KW"/>
</dbReference>
<feature type="region of interest" description="Disordered" evidence="12">
    <location>
        <begin position="818"/>
        <end position="853"/>
    </location>
</feature>
<dbReference type="CDD" id="cd00130">
    <property type="entry name" value="PAS"/>
    <property type="match status" value="1"/>
</dbReference>
<feature type="region of interest" description="Disordered" evidence="12">
    <location>
        <begin position="881"/>
        <end position="962"/>
    </location>
</feature>
<dbReference type="EC" id="2.7.11.1" evidence="2"/>
<feature type="compositionally biased region" description="Acidic residues" evidence="12">
    <location>
        <begin position="836"/>
        <end position="853"/>
    </location>
</feature>
<keyword evidence="3" id="KW-0963">Cytoplasm</keyword>
<feature type="compositionally biased region" description="Polar residues" evidence="12">
    <location>
        <begin position="889"/>
        <end position="902"/>
    </location>
</feature>
<feature type="compositionally biased region" description="Basic and acidic residues" evidence="12">
    <location>
        <begin position="824"/>
        <end position="835"/>
    </location>
</feature>
<dbReference type="AlphaFoldDB" id="A0A0F4YGB4"/>
<dbReference type="Gene3D" id="3.30.200.20">
    <property type="entry name" value="Phosphorylase Kinase, domain 1"/>
    <property type="match status" value="1"/>
</dbReference>
<feature type="region of interest" description="Disordered" evidence="12">
    <location>
        <begin position="493"/>
        <end position="562"/>
    </location>
</feature>
<comment type="catalytic activity">
    <reaction evidence="10">
        <text>L-threonyl-[protein] + ATP = O-phospho-L-threonyl-[protein] + ADP + H(+)</text>
        <dbReference type="Rhea" id="RHEA:46608"/>
        <dbReference type="Rhea" id="RHEA-COMP:11060"/>
        <dbReference type="Rhea" id="RHEA-COMP:11605"/>
        <dbReference type="ChEBI" id="CHEBI:15378"/>
        <dbReference type="ChEBI" id="CHEBI:30013"/>
        <dbReference type="ChEBI" id="CHEBI:30616"/>
        <dbReference type="ChEBI" id="CHEBI:61977"/>
        <dbReference type="ChEBI" id="CHEBI:456216"/>
        <dbReference type="EC" id="2.7.11.1"/>
    </reaction>
</comment>
<feature type="compositionally biased region" description="Basic and acidic residues" evidence="12">
    <location>
        <begin position="138"/>
        <end position="152"/>
    </location>
</feature>
<evidence type="ECO:0000256" key="4">
    <source>
        <dbReference type="ARBA" id="ARBA00022527"/>
    </source>
</evidence>
<name>A0A0F4YGB4_RASE3</name>
<keyword evidence="15" id="KW-1185">Reference proteome</keyword>
<dbReference type="Pfam" id="PF00069">
    <property type="entry name" value="Pkinase"/>
    <property type="match status" value="1"/>
</dbReference>
<dbReference type="SMART" id="SM00220">
    <property type="entry name" value="S_TKc"/>
    <property type="match status" value="1"/>
</dbReference>
<dbReference type="EMBL" id="LASV01000747">
    <property type="protein sequence ID" value="KKA16648.1"/>
    <property type="molecule type" value="Genomic_DNA"/>
</dbReference>
<dbReference type="InterPro" id="IPR000014">
    <property type="entry name" value="PAS"/>
</dbReference>
<dbReference type="PANTHER" id="PTHR24346:SF51">
    <property type="entry name" value="PAS DOMAIN-CONTAINING SERINE_THREONINE-PROTEIN KINASE"/>
    <property type="match status" value="1"/>
</dbReference>
<dbReference type="InterPro" id="IPR011009">
    <property type="entry name" value="Kinase-like_dom_sf"/>
</dbReference>
<feature type="compositionally biased region" description="Polar residues" evidence="12">
    <location>
        <begin position="935"/>
        <end position="946"/>
    </location>
</feature>
<evidence type="ECO:0000256" key="1">
    <source>
        <dbReference type="ARBA" id="ARBA00004496"/>
    </source>
</evidence>
<evidence type="ECO:0000256" key="7">
    <source>
        <dbReference type="ARBA" id="ARBA00022741"/>
    </source>
</evidence>
<dbReference type="OrthoDB" id="10252171at2759"/>
<keyword evidence="9" id="KW-0067">ATP-binding</keyword>
<dbReference type="InterPro" id="IPR057213">
    <property type="entry name" value="DUF7891"/>
</dbReference>
<dbReference type="STRING" id="1408163.A0A0F4YGB4"/>
<organism evidence="14 15">
    <name type="scientific">Rasamsonia emersonii (strain ATCC 16479 / CBS 393.64 / IMI 116815)</name>
    <dbReference type="NCBI Taxonomy" id="1408163"/>
    <lineage>
        <taxon>Eukaryota</taxon>
        <taxon>Fungi</taxon>
        <taxon>Dikarya</taxon>
        <taxon>Ascomycota</taxon>
        <taxon>Pezizomycotina</taxon>
        <taxon>Eurotiomycetes</taxon>
        <taxon>Eurotiomycetidae</taxon>
        <taxon>Eurotiales</taxon>
        <taxon>Trichocomaceae</taxon>
        <taxon>Rasamsonia</taxon>
    </lineage>
</organism>
<comment type="catalytic activity">
    <reaction evidence="11">
        <text>L-seryl-[protein] + ATP = O-phospho-L-seryl-[protein] + ADP + H(+)</text>
        <dbReference type="Rhea" id="RHEA:17989"/>
        <dbReference type="Rhea" id="RHEA-COMP:9863"/>
        <dbReference type="Rhea" id="RHEA-COMP:11604"/>
        <dbReference type="ChEBI" id="CHEBI:15378"/>
        <dbReference type="ChEBI" id="CHEBI:29999"/>
        <dbReference type="ChEBI" id="CHEBI:30616"/>
        <dbReference type="ChEBI" id="CHEBI:83421"/>
        <dbReference type="ChEBI" id="CHEBI:456216"/>
        <dbReference type="EC" id="2.7.11.1"/>
    </reaction>
</comment>
<dbReference type="GO" id="GO:0005634">
    <property type="term" value="C:nucleus"/>
    <property type="evidence" value="ECO:0007669"/>
    <property type="project" value="TreeGrafter"/>
</dbReference>
<feature type="domain" description="Protein kinase" evidence="13">
    <location>
        <begin position="969"/>
        <end position="1229"/>
    </location>
</feature>
<dbReference type="GO" id="GO:0045719">
    <property type="term" value="P:negative regulation of glycogen biosynthetic process"/>
    <property type="evidence" value="ECO:0007669"/>
    <property type="project" value="TreeGrafter"/>
</dbReference>
<evidence type="ECO:0000313" key="14">
    <source>
        <dbReference type="EMBL" id="KKA16648.1"/>
    </source>
</evidence>
<evidence type="ECO:0000256" key="2">
    <source>
        <dbReference type="ARBA" id="ARBA00012513"/>
    </source>
</evidence>
<evidence type="ECO:0000259" key="13">
    <source>
        <dbReference type="PROSITE" id="PS50011"/>
    </source>
</evidence>
<dbReference type="InterPro" id="IPR008271">
    <property type="entry name" value="Ser/Thr_kinase_AS"/>
</dbReference>
<comment type="caution">
    <text evidence="14">The sequence shown here is derived from an EMBL/GenBank/DDBJ whole genome shotgun (WGS) entry which is preliminary data.</text>
</comment>
<dbReference type="InterPro" id="IPR000719">
    <property type="entry name" value="Prot_kinase_dom"/>
</dbReference>
<dbReference type="GO" id="GO:0035556">
    <property type="term" value="P:intracellular signal transduction"/>
    <property type="evidence" value="ECO:0007669"/>
    <property type="project" value="TreeGrafter"/>
</dbReference>
<feature type="compositionally biased region" description="Polar residues" evidence="12">
    <location>
        <begin position="102"/>
        <end position="137"/>
    </location>
</feature>
<sequence>MTGRAKDNDGQWTYFSFAFSPSTTNFVWDARYPPSKRVFVVESEALGRHEDQGNLKELFPSNAIYAQISGRASFPNLSNVQGTGDLSPLSSPPLGPFSASPDQTSWASKNKSAGNLSVPSTEEQNQMRLSTDGSSFSDYEHFPRSPLLEHDPGLGPSGLDRIRQQPLSRVFTLPNPSTSSLAPSNMPNSPSRSSASSRAASVYFPSGSPFPAFEDLHRFPSESLHSFSFAQQSEELLQTRQNILKRSIDFMKDRLGWAASSPGIVNAQARISGDTEIQSMVDLLSKANVLDKDSPGRQVGASRGPLTGPAEVEADNIFEKSFRGSTIATRGDQRLMPDNSGERESAIDDSHFLSPTPDDQIVSRKRDKSDLSSRRPSLKRTYTDLSTLSLQSRLIETLAQPYATGDPFSPPAISALGLGVAGPMVHAHSSKWTPVSQAVFRTESEAPWTILAANDLACLVFGVTQAEVRKLSILEVVQEERRQWLEAKLQDPSTDATAKFPNSGKPRFSPVNPKSMGTGNGVTAQLLSKPSSRRKAVRRAQTDDGFGSSTRNPRKPNHSATKSRGVLLCGDVVPIQKRNGSKGSASLWVMEKRGGLIWVLEEITENVAYIDYDETGRVLDAKGDTDRIWGHDLVKPGMSITELLPQLPKDCVEDRTENGITKITELKYFAARTAGGHCIPTTVTKGADGTRSLRVSSFPHVAGMMVLSSSTLNIISSNSVFSAALFGQERPEGHHISELIPGFEVFLRTLTEEDKVALVDGMVIPEHSFRRARALSILRENKANAASIFLEPTGIPAKHRDGSQISVDVQMRIIKSESVFPDSQARDAERQKASDNGEDDGGDDDDDDDEDDGDTVAVTEVVYALWITYSKQIHAPHQGAFSVDGSAARPSTPNAQPRTGQRTPPPLPSLPSHSNTPSLDNSASMSLLSEKLNEAASTPLSDQVDQAVTEAKRSPPVEETPKKRSISDYVILEEMGQGAYGQVKLARLKNDPSKKVVLKYVTKKKILVDTWTRDRRLGTVPLEIHVLDYLRRDGLKHPNIVEMEGFFEDEVNYYIEMVPHGLPGMDLFDYIELRANMDEAECRNIFRQVVDAIHHLHTKALVVHRDIKDENVILDGQGRIKLIDFGSAAYIKNGPFDVFVGTIDYAAPEVLQGKSYRGKEQDVWALGILLYTIVYKENPFYNVDEILDHPLRVPFLPFSEDCIDLIRKMLDRDVDNRLTITEVMEHPWMTAS</sequence>
<evidence type="ECO:0000256" key="6">
    <source>
        <dbReference type="ARBA" id="ARBA00022679"/>
    </source>
</evidence>
<evidence type="ECO:0000256" key="8">
    <source>
        <dbReference type="ARBA" id="ARBA00022777"/>
    </source>
</evidence>
<keyword evidence="4 14" id="KW-0723">Serine/threonine-protein kinase</keyword>
<dbReference type="Pfam" id="PF25421">
    <property type="entry name" value="DUF7891"/>
    <property type="match status" value="1"/>
</dbReference>
<dbReference type="PANTHER" id="PTHR24346">
    <property type="entry name" value="MAP/MICROTUBULE AFFINITY-REGULATING KINASE"/>
    <property type="match status" value="1"/>
</dbReference>
<dbReference type="FunFam" id="3.30.200.20:FF:000314">
    <property type="entry name" value="Serine/threonine protein kinase"/>
    <property type="match status" value="1"/>
</dbReference>
<evidence type="ECO:0000256" key="12">
    <source>
        <dbReference type="SAM" id="MobiDB-lite"/>
    </source>
</evidence>
<dbReference type="PROSITE" id="PS00108">
    <property type="entry name" value="PROTEIN_KINASE_ST"/>
    <property type="match status" value="1"/>
</dbReference>
<protein>
    <recommendedName>
        <fullName evidence="2">non-specific serine/threonine protein kinase</fullName>
        <ecNumber evidence="2">2.7.11.1</ecNumber>
    </recommendedName>
</protein>
<feature type="compositionally biased region" description="Low complexity" evidence="12">
    <location>
        <begin position="182"/>
        <end position="196"/>
    </location>
</feature>
<keyword evidence="5" id="KW-0597">Phosphoprotein</keyword>
<feature type="region of interest" description="Disordered" evidence="12">
    <location>
        <begin position="83"/>
        <end position="196"/>
    </location>
</feature>
<evidence type="ECO:0000256" key="9">
    <source>
        <dbReference type="ARBA" id="ARBA00022840"/>
    </source>
</evidence>
<evidence type="ECO:0000256" key="3">
    <source>
        <dbReference type="ARBA" id="ARBA00022490"/>
    </source>
</evidence>
<feature type="compositionally biased region" description="Low complexity" evidence="12">
    <location>
        <begin position="910"/>
        <end position="919"/>
    </location>
</feature>
<feature type="region of interest" description="Disordered" evidence="12">
    <location>
        <begin position="292"/>
        <end position="311"/>
    </location>
</feature>
<dbReference type="Proteomes" id="UP000053958">
    <property type="component" value="Unassembled WGS sequence"/>
</dbReference>